<dbReference type="OrthoDB" id="9804242at2"/>
<feature type="site" description="Involved in the stabilization of negative charge on the oxyanion by the formation of the oxyanion hole" evidence="9">
    <location>
        <position position="115"/>
    </location>
</feature>
<dbReference type="AlphaFoldDB" id="A0A1H6FC05"/>
<accession>A0A1H6FC05</accession>
<dbReference type="FunFam" id="3.60.70.12:FF:000001">
    <property type="entry name" value="Arginine biosynthesis bifunctional protein ArgJ, chloroplastic"/>
    <property type="match status" value="1"/>
</dbReference>
<dbReference type="Gene3D" id="3.60.70.12">
    <property type="entry name" value="L-amino peptidase D-ALA esterase/amidase"/>
    <property type="match status" value="1"/>
</dbReference>
<keyword evidence="9" id="KW-0963">Cytoplasm</keyword>
<dbReference type="RefSeq" id="WP_103921245.1">
    <property type="nucleotide sequence ID" value="NZ_FMSV02000537.1"/>
</dbReference>
<evidence type="ECO:0000256" key="9">
    <source>
        <dbReference type="HAMAP-Rule" id="MF_01106"/>
    </source>
</evidence>
<dbReference type="HAMAP" id="MF_01106">
    <property type="entry name" value="ArgJ"/>
    <property type="match status" value="1"/>
</dbReference>
<comment type="catalytic activity">
    <reaction evidence="8 9">
        <text>N(2)-acetyl-L-ornithine + L-glutamate = N-acetyl-L-glutamate + L-ornithine</text>
        <dbReference type="Rhea" id="RHEA:15349"/>
        <dbReference type="ChEBI" id="CHEBI:29985"/>
        <dbReference type="ChEBI" id="CHEBI:44337"/>
        <dbReference type="ChEBI" id="CHEBI:46911"/>
        <dbReference type="ChEBI" id="CHEBI:57805"/>
        <dbReference type="EC" id="2.3.1.35"/>
    </reaction>
</comment>
<organism evidence="10 11">
    <name type="scientific">Candidatus Venteria ishoeyi</name>
    <dbReference type="NCBI Taxonomy" id="1899563"/>
    <lineage>
        <taxon>Bacteria</taxon>
        <taxon>Pseudomonadati</taxon>
        <taxon>Pseudomonadota</taxon>
        <taxon>Gammaproteobacteria</taxon>
        <taxon>Thiotrichales</taxon>
        <taxon>Thiotrichaceae</taxon>
        <taxon>Venteria</taxon>
    </lineage>
</organism>
<keyword evidence="5 9" id="KW-0808">Transferase</keyword>
<evidence type="ECO:0000256" key="4">
    <source>
        <dbReference type="ARBA" id="ARBA00022605"/>
    </source>
</evidence>
<dbReference type="EC" id="2.3.1.1" evidence="9"/>
<reference evidence="10 11" key="1">
    <citation type="submission" date="2016-10" db="EMBL/GenBank/DDBJ databases">
        <authorList>
            <person name="de Groot N.N."/>
        </authorList>
    </citation>
    <scope>NUCLEOTIDE SEQUENCE [LARGE SCALE GENOMIC DNA]</scope>
    <source>
        <strain evidence="10">MBHS1</strain>
    </source>
</reference>
<comment type="pathway">
    <text evidence="9">Amino-acid biosynthesis; L-arginine biosynthesis; N(2)-acetyl-L-ornithine from L-glutamate: step 1/4.</text>
</comment>
<feature type="binding site" evidence="9">
    <location>
        <position position="404"/>
    </location>
    <ligand>
        <name>substrate</name>
    </ligand>
</feature>
<feature type="site" description="Involved in the stabilization of negative charge on the oxyanion by the formation of the oxyanion hole" evidence="9">
    <location>
        <position position="114"/>
    </location>
</feature>
<dbReference type="Gene3D" id="3.10.20.340">
    <property type="entry name" value="ArgJ beta chain, C-terminal domain"/>
    <property type="match status" value="1"/>
</dbReference>
<sequence length="404" mass="42951">MAFHISDTCLPISGIRLGTAAAGIKYPDRQDLCLFEIAADSMCAAVLTRNAFCAAPVEVTRRHLATTEPRYWLINSGNANAGTGEAGRAAALACCAGVAHLTGCSDREVLPFSTGVIGEDLPVERLLAALPTTLSNLSENGWQDAAKAIMTTDTRPKMASVSLKLGGNTVNISGIAKGSGMIHPNMATLLSFVATDAALAEPLLQQALLSATAQSFNRISVDGDTSTNDACVLAATGQSGMAQLEQADDPEFERFQHALTALCIHLAKEMVRDAEGGTKLITVRVEQGATEAECLQVAYTIAQSPLVKTAFFASDPNWGRILAAVGRSEVNDLDVAQIKIYLDEVCIVQEGGRAASYDEAQGQAVMEQSEIQLKVQLGRGKAHTTVWTCDFSYDYVKINAEYRT</sequence>
<evidence type="ECO:0000256" key="8">
    <source>
        <dbReference type="ARBA" id="ARBA00049439"/>
    </source>
</evidence>
<evidence type="ECO:0000256" key="1">
    <source>
        <dbReference type="ARBA" id="ARBA00006774"/>
    </source>
</evidence>
<dbReference type="Proteomes" id="UP000236724">
    <property type="component" value="Unassembled WGS sequence"/>
</dbReference>
<dbReference type="GO" id="GO:0006526">
    <property type="term" value="P:L-arginine biosynthetic process"/>
    <property type="evidence" value="ECO:0007669"/>
    <property type="project" value="UniProtKB-UniRule"/>
</dbReference>
<comment type="function">
    <text evidence="9">Catalyzes two activities which are involved in the cyclic version of arginine biosynthesis: the synthesis of N-acetylglutamate from glutamate and acetyl-CoA as the acetyl donor, and of ornithine by transacetylation between N(2)-acetylornithine and glutamate.</text>
</comment>
<dbReference type="GO" id="GO:0004042">
    <property type="term" value="F:L-glutamate N-acetyltransferase activity"/>
    <property type="evidence" value="ECO:0007669"/>
    <property type="project" value="UniProtKB-UniRule"/>
</dbReference>
<keyword evidence="9" id="KW-0511">Multifunctional enzyme</keyword>
<evidence type="ECO:0000256" key="2">
    <source>
        <dbReference type="ARBA" id="ARBA00011475"/>
    </source>
</evidence>
<comment type="subcellular location">
    <subcellularLocation>
        <location evidence="9">Cytoplasm</location>
    </subcellularLocation>
</comment>
<proteinExistence type="inferred from homology"/>
<keyword evidence="11" id="KW-1185">Reference proteome</keyword>
<keyword evidence="3 9" id="KW-0055">Arginine biosynthesis</keyword>
<feature type="binding site" evidence="9">
    <location>
        <position position="177"/>
    </location>
    <ligand>
        <name>substrate</name>
    </ligand>
</feature>
<evidence type="ECO:0000313" key="10">
    <source>
        <dbReference type="EMBL" id="SEH07608.1"/>
    </source>
</evidence>
<dbReference type="NCBIfam" id="TIGR00120">
    <property type="entry name" value="ArgJ"/>
    <property type="match status" value="1"/>
</dbReference>
<dbReference type="Pfam" id="PF01960">
    <property type="entry name" value="ArgJ"/>
    <property type="match status" value="1"/>
</dbReference>
<feature type="binding site" evidence="9">
    <location>
        <position position="151"/>
    </location>
    <ligand>
        <name>substrate</name>
    </ligand>
</feature>
<dbReference type="CDD" id="cd02152">
    <property type="entry name" value="OAT"/>
    <property type="match status" value="1"/>
</dbReference>
<keyword evidence="7 9" id="KW-0012">Acyltransferase</keyword>
<comment type="pathway">
    <text evidence="9">Amino-acid biosynthesis; L-arginine biosynthesis; L-ornithine and N-acetyl-L-glutamate from L-glutamate and N(2)-acetyl-L-ornithine (cyclic): step 1/1.</text>
</comment>
<dbReference type="UniPathway" id="UPA00068">
    <property type="reaction ID" value="UER00106"/>
</dbReference>
<dbReference type="PANTHER" id="PTHR23100:SF0">
    <property type="entry name" value="ARGININE BIOSYNTHESIS BIFUNCTIONAL PROTEIN ARGJ, MITOCHONDRIAL"/>
    <property type="match status" value="1"/>
</dbReference>
<dbReference type="EC" id="2.3.1.35" evidence="9"/>
<feature type="chain" id="PRO_5023220804" description="Arginine biosynthesis bifunctional protein ArgJ beta chain" evidence="9">
    <location>
        <begin position="188"/>
        <end position="404"/>
    </location>
</feature>
<evidence type="ECO:0000256" key="6">
    <source>
        <dbReference type="ARBA" id="ARBA00022813"/>
    </source>
</evidence>
<dbReference type="NCBIfam" id="NF003802">
    <property type="entry name" value="PRK05388.1"/>
    <property type="match status" value="1"/>
</dbReference>
<comment type="subunit">
    <text evidence="2 9">Heterotetramer of two alpha and two beta chains.</text>
</comment>
<dbReference type="PANTHER" id="PTHR23100">
    <property type="entry name" value="ARGININE BIOSYNTHESIS BIFUNCTIONAL PROTEIN ARGJ"/>
    <property type="match status" value="1"/>
</dbReference>
<comment type="catalytic activity">
    <reaction evidence="9">
        <text>L-glutamate + acetyl-CoA = N-acetyl-L-glutamate + CoA + H(+)</text>
        <dbReference type="Rhea" id="RHEA:24292"/>
        <dbReference type="ChEBI" id="CHEBI:15378"/>
        <dbReference type="ChEBI" id="CHEBI:29985"/>
        <dbReference type="ChEBI" id="CHEBI:44337"/>
        <dbReference type="ChEBI" id="CHEBI:57287"/>
        <dbReference type="ChEBI" id="CHEBI:57288"/>
        <dbReference type="EC" id="2.3.1.1"/>
    </reaction>
</comment>
<evidence type="ECO:0000256" key="3">
    <source>
        <dbReference type="ARBA" id="ARBA00022571"/>
    </source>
</evidence>
<evidence type="ECO:0000256" key="7">
    <source>
        <dbReference type="ARBA" id="ARBA00023315"/>
    </source>
</evidence>
<dbReference type="EMBL" id="FMSV02000537">
    <property type="protein sequence ID" value="SEH07608.1"/>
    <property type="molecule type" value="Genomic_DNA"/>
</dbReference>
<dbReference type="SUPFAM" id="SSF56266">
    <property type="entry name" value="DmpA/ArgJ-like"/>
    <property type="match status" value="1"/>
</dbReference>
<dbReference type="InterPro" id="IPR016117">
    <property type="entry name" value="ArgJ-like_dom_sf"/>
</dbReference>
<feature type="binding site" evidence="9">
    <location>
        <position position="275"/>
    </location>
    <ligand>
        <name>substrate</name>
    </ligand>
</feature>
<dbReference type="GO" id="GO:0004358">
    <property type="term" value="F:L-glutamate N-acetyltransferase activity, acting on acetyl-L-ornithine as donor"/>
    <property type="evidence" value="ECO:0007669"/>
    <property type="project" value="UniProtKB-UniRule"/>
</dbReference>
<dbReference type="GO" id="GO:0005737">
    <property type="term" value="C:cytoplasm"/>
    <property type="evidence" value="ECO:0007669"/>
    <property type="project" value="UniProtKB-SubCell"/>
</dbReference>
<keyword evidence="6 9" id="KW-0068">Autocatalytic cleavage</keyword>
<feature type="site" description="Cleavage; by autolysis" evidence="9">
    <location>
        <begin position="187"/>
        <end position="188"/>
    </location>
</feature>
<feature type="binding site" evidence="9">
    <location>
        <position position="399"/>
    </location>
    <ligand>
        <name>substrate</name>
    </ligand>
</feature>
<keyword evidence="4 9" id="KW-0028">Amino-acid biosynthesis</keyword>
<dbReference type="InterPro" id="IPR042195">
    <property type="entry name" value="ArgJ_beta_C"/>
</dbReference>
<protein>
    <recommendedName>
        <fullName evidence="9">Arginine biosynthesis bifunctional protein ArgJ</fullName>
    </recommendedName>
    <domain>
        <recommendedName>
            <fullName evidence="9">Glutamate N-acetyltransferase</fullName>
            <ecNumber evidence="9">2.3.1.35</ecNumber>
        </recommendedName>
        <alternativeName>
            <fullName evidence="9">Ornithine acetyltransferase</fullName>
            <shortName evidence="9">OATase</shortName>
        </alternativeName>
        <alternativeName>
            <fullName evidence="9">Ornithine transacetylase</fullName>
        </alternativeName>
    </domain>
    <domain>
        <recommendedName>
            <fullName evidence="9">Amino-acid acetyltransferase</fullName>
            <ecNumber evidence="9">2.3.1.1</ecNumber>
        </recommendedName>
        <alternativeName>
            <fullName evidence="9">N-acetylglutamate synthase</fullName>
            <shortName evidence="9">AGSase</shortName>
        </alternativeName>
    </domain>
    <component>
        <recommendedName>
            <fullName evidence="9">Arginine biosynthesis bifunctional protein ArgJ alpha chain</fullName>
        </recommendedName>
    </component>
    <component>
        <recommendedName>
            <fullName evidence="9">Arginine biosynthesis bifunctional protein ArgJ beta chain</fullName>
        </recommendedName>
    </component>
</protein>
<feature type="chain" id="PRO_5023220803" description="Arginine biosynthesis bifunctional protein ArgJ alpha chain" evidence="9">
    <location>
        <begin position="1"/>
        <end position="187"/>
    </location>
</feature>
<evidence type="ECO:0000313" key="11">
    <source>
        <dbReference type="Proteomes" id="UP000236724"/>
    </source>
</evidence>
<dbReference type="GO" id="GO:0006592">
    <property type="term" value="P:ornithine biosynthetic process"/>
    <property type="evidence" value="ECO:0007669"/>
    <property type="project" value="TreeGrafter"/>
</dbReference>
<feature type="binding site" evidence="9">
    <location>
        <position position="188"/>
    </location>
    <ligand>
        <name>substrate</name>
    </ligand>
</feature>
<comment type="similarity">
    <text evidence="1 9">Belongs to the ArgJ family.</text>
</comment>
<evidence type="ECO:0000256" key="5">
    <source>
        <dbReference type="ARBA" id="ARBA00022679"/>
    </source>
</evidence>
<gene>
    <name evidence="9 10" type="primary">argJ</name>
    <name evidence="10" type="ORF">MBHS_03484</name>
</gene>
<name>A0A1H6FC05_9GAMM</name>
<dbReference type="FunFam" id="3.10.20.340:FF:000001">
    <property type="entry name" value="Arginine biosynthesis bifunctional protein ArgJ, chloroplastic"/>
    <property type="match status" value="1"/>
</dbReference>
<dbReference type="InterPro" id="IPR002813">
    <property type="entry name" value="Arg_biosynth_ArgJ"/>
</dbReference>
<feature type="active site" description="Nucleophile" evidence="9">
    <location>
        <position position="188"/>
    </location>
</feature>